<gene>
    <name evidence="7" type="ORF">BSOLF_0370</name>
</gene>
<dbReference type="AlphaFoldDB" id="A0A2R6XXF0"/>
<evidence type="ECO:0000313" key="8">
    <source>
        <dbReference type="Proteomes" id="UP000244338"/>
    </source>
</evidence>
<sequence>MTIWHVFEWLTHPIFWFILGFILLIIEVMTVTFVLLWIGIGALLTGLVTLFSSNLALALATFVVSSTVLWVFTRPLTRRLRQRSPKVESGVYALIGKTTVAETSFDDQESGSVRLMGDVWRAKSIAGRIAAGSPVKVVRVEGVTLYVEPLNDDIASDQRIRSF</sequence>
<dbReference type="Pfam" id="PF01957">
    <property type="entry name" value="NfeD"/>
    <property type="match status" value="1"/>
</dbReference>
<feature type="domain" description="NfeD-like C-terminal" evidence="6">
    <location>
        <begin position="93"/>
        <end position="149"/>
    </location>
</feature>
<keyword evidence="2 5" id="KW-0812">Transmembrane</keyword>
<dbReference type="PANTHER" id="PTHR33507:SF3">
    <property type="entry name" value="INNER MEMBRANE PROTEIN YBBJ"/>
    <property type="match status" value="1"/>
</dbReference>
<name>A0A2R6XXF0_9BACL</name>
<comment type="caution">
    <text evidence="7">The sequence shown here is derived from an EMBL/GenBank/DDBJ whole genome shotgun (WGS) entry which is preliminary data.</text>
</comment>
<dbReference type="InterPro" id="IPR012340">
    <property type="entry name" value="NA-bd_OB-fold"/>
</dbReference>
<proteinExistence type="predicted"/>
<evidence type="ECO:0000259" key="6">
    <source>
        <dbReference type="Pfam" id="PF01957"/>
    </source>
</evidence>
<keyword evidence="7" id="KW-0645">Protease</keyword>
<accession>A0A2R6XXF0</accession>
<evidence type="ECO:0000256" key="4">
    <source>
        <dbReference type="ARBA" id="ARBA00023136"/>
    </source>
</evidence>
<protein>
    <submittedName>
        <fullName evidence="7">Putative activity regulator of membrane protease YbbK</fullName>
    </submittedName>
</protein>
<dbReference type="InterPro" id="IPR002810">
    <property type="entry name" value="NfeD-like_C"/>
</dbReference>
<dbReference type="SUPFAM" id="SSF141322">
    <property type="entry name" value="NfeD domain-like"/>
    <property type="match status" value="1"/>
</dbReference>
<evidence type="ECO:0000256" key="5">
    <source>
        <dbReference type="SAM" id="Phobius"/>
    </source>
</evidence>
<dbReference type="GO" id="GO:0005886">
    <property type="term" value="C:plasma membrane"/>
    <property type="evidence" value="ECO:0007669"/>
    <property type="project" value="TreeGrafter"/>
</dbReference>
<dbReference type="PANTHER" id="PTHR33507">
    <property type="entry name" value="INNER MEMBRANE PROTEIN YBBJ"/>
    <property type="match status" value="1"/>
</dbReference>
<evidence type="ECO:0000256" key="3">
    <source>
        <dbReference type="ARBA" id="ARBA00022989"/>
    </source>
</evidence>
<dbReference type="GO" id="GO:0008233">
    <property type="term" value="F:peptidase activity"/>
    <property type="evidence" value="ECO:0007669"/>
    <property type="project" value="UniProtKB-KW"/>
</dbReference>
<dbReference type="EMBL" id="PEBX01000197">
    <property type="protein sequence ID" value="PTQ55097.1"/>
    <property type="molecule type" value="Genomic_DNA"/>
</dbReference>
<dbReference type="GO" id="GO:0006508">
    <property type="term" value="P:proteolysis"/>
    <property type="evidence" value="ECO:0007669"/>
    <property type="project" value="UniProtKB-KW"/>
</dbReference>
<dbReference type="Proteomes" id="UP000244338">
    <property type="component" value="Unassembled WGS sequence"/>
</dbReference>
<keyword evidence="3 5" id="KW-1133">Transmembrane helix</keyword>
<dbReference type="InterPro" id="IPR052165">
    <property type="entry name" value="Membrane_assoc_protease"/>
</dbReference>
<feature type="transmembrane region" description="Helical" evidence="5">
    <location>
        <begin position="6"/>
        <end position="26"/>
    </location>
</feature>
<keyword evidence="7" id="KW-0378">Hydrolase</keyword>
<evidence type="ECO:0000256" key="2">
    <source>
        <dbReference type="ARBA" id="ARBA00022692"/>
    </source>
</evidence>
<reference evidence="8" key="1">
    <citation type="journal article" date="2018" name="Sci. Rep.">
        <title>Lignite coal burning seam in the remote Altai Mountains harbors a hydrogen-driven thermophilic microbial community.</title>
        <authorList>
            <person name="Kadnikov V.V."/>
            <person name="Mardanov A.V."/>
            <person name="Ivasenko D.A."/>
            <person name="Antsiferov D.V."/>
            <person name="Beletsky A.V."/>
            <person name="Karnachuk O.V."/>
            <person name="Ravin N.V."/>
        </authorList>
    </citation>
    <scope>NUCLEOTIDE SEQUENCE [LARGE SCALE GENOMIC DNA]</scope>
</reference>
<evidence type="ECO:0000256" key="1">
    <source>
        <dbReference type="ARBA" id="ARBA00004141"/>
    </source>
</evidence>
<keyword evidence="4 5" id="KW-0472">Membrane</keyword>
<feature type="transmembrane region" description="Helical" evidence="5">
    <location>
        <begin position="57"/>
        <end position="76"/>
    </location>
</feature>
<comment type="subcellular location">
    <subcellularLocation>
        <location evidence="1">Membrane</location>
        <topology evidence="1">Multi-pass membrane protein</topology>
    </subcellularLocation>
</comment>
<evidence type="ECO:0000313" key="7">
    <source>
        <dbReference type="EMBL" id="PTQ55097.1"/>
    </source>
</evidence>
<organism evidence="7 8">
    <name type="scientific">Candidatus Carbonibacillus altaicus</name>
    <dbReference type="NCBI Taxonomy" id="2163959"/>
    <lineage>
        <taxon>Bacteria</taxon>
        <taxon>Bacillati</taxon>
        <taxon>Bacillota</taxon>
        <taxon>Bacilli</taxon>
        <taxon>Bacillales</taxon>
        <taxon>Candidatus Carbonibacillus</taxon>
    </lineage>
</organism>
<dbReference type="Gene3D" id="2.40.50.140">
    <property type="entry name" value="Nucleic acid-binding proteins"/>
    <property type="match status" value="1"/>
</dbReference>